<feature type="region of interest" description="Disordered" evidence="1">
    <location>
        <begin position="328"/>
        <end position="357"/>
    </location>
</feature>
<protein>
    <submittedName>
        <fullName evidence="2">Uncharacterized protein</fullName>
    </submittedName>
</protein>
<evidence type="ECO:0000313" key="2">
    <source>
        <dbReference type="EMBL" id="KAK3042466.1"/>
    </source>
</evidence>
<organism evidence="2 3">
    <name type="scientific">Escallonia herrerae</name>
    <dbReference type="NCBI Taxonomy" id="1293975"/>
    <lineage>
        <taxon>Eukaryota</taxon>
        <taxon>Viridiplantae</taxon>
        <taxon>Streptophyta</taxon>
        <taxon>Embryophyta</taxon>
        <taxon>Tracheophyta</taxon>
        <taxon>Spermatophyta</taxon>
        <taxon>Magnoliopsida</taxon>
        <taxon>eudicotyledons</taxon>
        <taxon>Gunneridae</taxon>
        <taxon>Pentapetalae</taxon>
        <taxon>asterids</taxon>
        <taxon>campanulids</taxon>
        <taxon>Escalloniales</taxon>
        <taxon>Escalloniaceae</taxon>
        <taxon>Escallonia</taxon>
    </lineage>
</organism>
<keyword evidence="3" id="KW-1185">Reference proteome</keyword>
<dbReference type="PANTHER" id="PTHR33390:SF1">
    <property type="entry name" value="STRESS UP-REGULATED NOD 19 PROTEIN"/>
    <property type="match status" value="1"/>
</dbReference>
<name>A0AA89BSN0_9ASTE</name>
<dbReference type="PANTHER" id="PTHR33390">
    <property type="entry name" value="STRESS UP-REGULATED NOD 19 PROTEIN"/>
    <property type="match status" value="1"/>
</dbReference>
<proteinExistence type="predicted"/>
<feature type="region of interest" description="Disordered" evidence="1">
    <location>
        <begin position="256"/>
        <end position="297"/>
    </location>
</feature>
<gene>
    <name evidence="2" type="ORF">RJ639_000190</name>
</gene>
<dbReference type="Proteomes" id="UP001188597">
    <property type="component" value="Unassembled WGS sequence"/>
</dbReference>
<evidence type="ECO:0000313" key="3">
    <source>
        <dbReference type="Proteomes" id="UP001188597"/>
    </source>
</evidence>
<comment type="caution">
    <text evidence="2">The sequence shown here is derived from an EMBL/GenBank/DDBJ whole genome shotgun (WGS) entry which is preliminary data.</text>
</comment>
<dbReference type="Pfam" id="PF07712">
    <property type="entry name" value="SURNod19"/>
    <property type="match status" value="1"/>
</dbReference>
<evidence type="ECO:0000256" key="1">
    <source>
        <dbReference type="SAM" id="MobiDB-lite"/>
    </source>
</evidence>
<dbReference type="AlphaFoldDB" id="A0AA89BSN0"/>
<feature type="compositionally biased region" description="Basic and acidic residues" evidence="1">
    <location>
        <begin position="280"/>
        <end position="292"/>
    </location>
</feature>
<dbReference type="EMBL" id="JAVXUP010000019">
    <property type="protein sequence ID" value="KAK3042466.1"/>
    <property type="molecule type" value="Genomic_DNA"/>
</dbReference>
<sequence length="413" mass="44655">MGFSHTLGSQPISATMKFTEAFLGTTCPSNSTSSVTEWGSTKCNGGVLDKVGHDPLQRGGGGVSPGIEELAAKAHHFPFLDKRVHVGHHEILRLGTLLLSGFERYPSLDKWDQDVLLILSQLKKLLPSVTKYDLSQSRPEVECVKSADIQHISPLCALDLLDLLVIELVTKAHEHQQTEHGVPEVIHHPYGLIRTEEEAVDEYMEDPAAGLGVGLDPRRMEDLGGEVAAEEAPGGAVGGGAYVALVAVKDPVGGRGPRTVGEDGAVLDEGTVGDSVAGNKDGRARANPKSDEGTVLEPETPEDVFNLRQGPAQPNQVAYERHRGGSWREGLLGGREEEGFEEEGYAERGKDEEPGSVTTKFYHDINFPRGDIATKSFTAGVVDEAGNPVPLHETYIHHWAVDRFYRREGVDVP</sequence>
<dbReference type="InterPro" id="IPR011692">
    <property type="entry name" value="Stress_up-reg_Nod19"/>
</dbReference>
<accession>A0AA89BSN0</accession>
<reference evidence="2" key="1">
    <citation type="submission" date="2022-12" db="EMBL/GenBank/DDBJ databases">
        <title>Draft genome assemblies for two species of Escallonia (Escalloniales).</title>
        <authorList>
            <person name="Chanderbali A."/>
            <person name="Dervinis C."/>
            <person name="Anghel I."/>
            <person name="Soltis D."/>
            <person name="Soltis P."/>
            <person name="Zapata F."/>
        </authorList>
    </citation>
    <scope>NUCLEOTIDE SEQUENCE</scope>
    <source>
        <strain evidence="2">UCBG64.0493</strain>
        <tissue evidence="2">Leaf</tissue>
    </source>
</reference>